<dbReference type="GO" id="GO:0060255">
    <property type="term" value="P:regulation of macromolecule metabolic process"/>
    <property type="evidence" value="ECO:0007669"/>
    <property type="project" value="UniProtKB-ARBA"/>
</dbReference>
<evidence type="ECO:0000313" key="8">
    <source>
        <dbReference type="Proteomes" id="UP000267096"/>
    </source>
</evidence>
<evidence type="ECO:0000259" key="6">
    <source>
        <dbReference type="PROSITE" id="PS50600"/>
    </source>
</evidence>
<dbReference type="InterPro" id="IPR038765">
    <property type="entry name" value="Papain-like_cys_pep_sf"/>
</dbReference>
<dbReference type="InterPro" id="IPR003653">
    <property type="entry name" value="Peptidase_C48_C"/>
</dbReference>
<keyword evidence="3" id="KW-0378">Hydrolase</keyword>
<dbReference type="PANTHER" id="PTHR12606">
    <property type="entry name" value="SENTRIN/SUMO-SPECIFIC PROTEASE"/>
    <property type="match status" value="1"/>
</dbReference>
<dbReference type="FunFam" id="3.40.395.10:FF:000001">
    <property type="entry name" value="Sentrin-specific protease 1"/>
    <property type="match status" value="1"/>
</dbReference>
<protein>
    <submittedName>
        <fullName evidence="9">Sentrin-specific protease (inferred by orthology to a C. elegans protein)</fullName>
    </submittedName>
</protein>
<feature type="region of interest" description="Disordered" evidence="5">
    <location>
        <begin position="62"/>
        <end position="144"/>
    </location>
</feature>
<evidence type="ECO:0000256" key="1">
    <source>
        <dbReference type="ARBA" id="ARBA00005234"/>
    </source>
</evidence>
<feature type="compositionally biased region" description="Low complexity" evidence="5">
    <location>
        <begin position="470"/>
        <end position="484"/>
    </location>
</feature>
<dbReference type="EMBL" id="UYRR01031930">
    <property type="protein sequence ID" value="VDK53352.1"/>
    <property type="molecule type" value="Genomic_DNA"/>
</dbReference>
<proteinExistence type="inferred from homology"/>
<dbReference type="GO" id="GO:0016929">
    <property type="term" value="F:deSUMOylase activity"/>
    <property type="evidence" value="ECO:0007669"/>
    <property type="project" value="TreeGrafter"/>
</dbReference>
<feature type="region of interest" description="Disordered" evidence="5">
    <location>
        <begin position="1"/>
        <end position="36"/>
    </location>
</feature>
<accession>A0A0M3K346</accession>
<evidence type="ECO:0000313" key="7">
    <source>
        <dbReference type="EMBL" id="VDK53352.1"/>
    </source>
</evidence>
<feature type="region of interest" description="Disordered" evidence="5">
    <location>
        <begin position="157"/>
        <end position="182"/>
    </location>
</feature>
<evidence type="ECO:0000256" key="3">
    <source>
        <dbReference type="ARBA" id="ARBA00022801"/>
    </source>
</evidence>
<dbReference type="AlphaFoldDB" id="A0A0M3K346"/>
<dbReference type="PROSITE" id="PS50600">
    <property type="entry name" value="ULP_PROTEASE"/>
    <property type="match status" value="1"/>
</dbReference>
<evidence type="ECO:0000256" key="4">
    <source>
        <dbReference type="ARBA" id="ARBA00022807"/>
    </source>
</evidence>
<dbReference type="GO" id="GO:0080090">
    <property type="term" value="P:regulation of primary metabolic process"/>
    <property type="evidence" value="ECO:0007669"/>
    <property type="project" value="UniProtKB-ARBA"/>
</dbReference>
<evidence type="ECO:0000256" key="5">
    <source>
        <dbReference type="SAM" id="MobiDB-lite"/>
    </source>
</evidence>
<keyword evidence="8" id="KW-1185">Reference proteome</keyword>
<feature type="compositionally biased region" description="Basic and acidic residues" evidence="5">
    <location>
        <begin position="19"/>
        <end position="32"/>
    </location>
</feature>
<dbReference type="Proteomes" id="UP000267096">
    <property type="component" value="Unassembled WGS sequence"/>
</dbReference>
<evidence type="ECO:0000256" key="2">
    <source>
        <dbReference type="ARBA" id="ARBA00022670"/>
    </source>
</evidence>
<feature type="compositionally biased region" description="Polar residues" evidence="5">
    <location>
        <begin position="459"/>
        <end position="469"/>
    </location>
</feature>
<name>A0A0M3K346_ANISI</name>
<feature type="region of interest" description="Disordered" evidence="5">
    <location>
        <begin position="242"/>
        <end position="296"/>
    </location>
</feature>
<dbReference type="WBParaSite" id="ASIM_0001538201-mRNA-1">
    <property type="protein sequence ID" value="ASIM_0001538201-mRNA-1"/>
    <property type="gene ID" value="ASIM_0001538201"/>
</dbReference>
<keyword evidence="2" id="KW-0645">Protease</keyword>
<sequence length="806" mass="91452">MDSGSPSLAVKRRRLNSPLEDHKEVFINEERSSNGWFGPFSSLVSKLSNAIFHREPLMSTNASSRHLSSSSSSSHSSSSHHPTEENCRRKAANTVESSRNDDSMLNPCRLPSSSNQNTHYRKHNSSIVARKVHPDILTDDDDEADGDEVVDVTPNSADNAIFKTPPSFIRRSPSWRRSQKNEDDDVQIIDRNGSAVLSESHLHQDSSFGAPVEANINFEKENTPLEVSATSSISYENETLIVSSSPSPLPEHSASRTVSPLYLRPGSTNRIDKWSRRNRSQPWSTRPRAKTKQSSHSLYANWESPVNRIRKQLGIGAFSGSNGGASENVINMEEKERFRRLNNLLEAGGANFVPFIQSPYVRSSIRSNLVGDSVDVLQRGRAALNALLNSTTTNSEHNAIAKAKNRLSSSKHSSSSPISERSEDESEEVQIIENGGVSHKKSLERISSSEIIKDGGSQPVLNRNLSSPDSLLPRKSSSGSSRSTDFSDRRTPSVTVIWDKQRDESFKAKLADNESKKELFKQRELSYEQNVQHRNRRAQEILLEKQLLIESRRDAETTLEEELVKKLTLTGHVFRSRVRKIVTDEFPKLSDEAEQLIRRVWDPSLPLEEKMVCEISRRDLLTLRGLEWLNDEIINFYMNLICVRSQNDSSLPKVFAFTSFFYPSLLNKGYQAVRRWTRKVDVFSFDILLIPVHLVAHWCLAVVDFVNKRIDYFDSMGGENRQCLAAVAKYLGEEMNDKKKSRFDLNGWKLVTRDDVPQQMNGSDCGMFACKFAEFASRRAQISFSQEHMPYFRRRMVYEICRQKLL</sequence>
<feature type="region of interest" description="Disordered" evidence="5">
    <location>
        <begin position="449"/>
        <end position="491"/>
    </location>
</feature>
<feature type="compositionally biased region" description="Low complexity" evidence="5">
    <location>
        <begin position="63"/>
        <end position="80"/>
    </location>
</feature>
<reference evidence="7 8" key="2">
    <citation type="submission" date="2018-11" db="EMBL/GenBank/DDBJ databases">
        <authorList>
            <consortium name="Pathogen Informatics"/>
        </authorList>
    </citation>
    <scope>NUCLEOTIDE SEQUENCE [LARGE SCALE GENOMIC DNA]</scope>
</reference>
<dbReference type="GO" id="GO:0006508">
    <property type="term" value="P:proteolysis"/>
    <property type="evidence" value="ECO:0007669"/>
    <property type="project" value="UniProtKB-KW"/>
</dbReference>
<keyword evidence="4" id="KW-0788">Thiol protease</keyword>
<gene>
    <name evidence="7" type="ORF">ASIM_LOCUS14791</name>
</gene>
<feature type="compositionally biased region" description="Low complexity" evidence="5">
    <location>
        <begin position="408"/>
        <end position="419"/>
    </location>
</feature>
<dbReference type="GO" id="GO:0005634">
    <property type="term" value="C:nucleus"/>
    <property type="evidence" value="ECO:0007669"/>
    <property type="project" value="TreeGrafter"/>
</dbReference>
<reference evidence="9" key="1">
    <citation type="submission" date="2017-02" db="UniProtKB">
        <authorList>
            <consortium name="WormBaseParasite"/>
        </authorList>
    </citation>
    <scope>IDENTIFICATION</scope>
</reference>
<dbReference type="Gene3D" id="3.40.395.10">
    <property type="entry name" value="Adenoviral Proteinase, Chain A"/>
    <property type="match status" value="1"/>
</dbReference>
<dbReference type="PANTHER" id="PTHR12606:SF141">
    <property type="entry name" value="GH15225P-RELATED"/>
    <property type="match status" value="1"/>
</dbReference>
<feature type="domain" description="Ubiquitin-like protease family profile" evidence="6">
    <location>
        <begin position="613"/>
        <end position="776"/>
    </location>
</feature>
<dbReference type="Pfam" id="PF02902">
    <property type="entry name" value="Peptidase_C48"/>
    <property type="match status" value="1"/>
</dbReference>
<organism evidence="9">
    <name type="scientific">Anisakis simplex</name>
    <name type="common">Herring worm</name>
    <dbReference type="NCBI Taxonomy" id="6269"/>
    <lineage>
        <taxon>Eukaryota</taxon>
        <taxon>Metazoa</taxon>
        <taxon>Ecdysozoa</taxon>
        <taxon>Nematoda</taxon>
        <taxon>Chromadorea</taxon>
        <taxon>Rhabditida</taxon>
        <taxon>Spirurina</taxon>
        <taxon>Ascaridomorpha</taxon>
        <taxon>Ascaridoidea</taxon>
        <taxon>Anisakidae</taxon>
        <taxon>Anisakis</taxon>
        <taxon>Anisakis simplex complex</taxon>
    </lineage>
</organism>
<dbReference type="SUPFAM" id="SSF54001">
    <property type="entry name" value="Cysteine proteinases"/>
    <property type="match status" value="1"/>
</dbReference>
<comment type="similarity">
    <text evidence="1">Belongs to the peptidase C48 family.</text>
</comment>
<dbReference type="GO" id="GO:0016926">
    <property type="term" value="P:protein desumoylation"/>
    <property type="evidence" value="ECO:0007669"/>
    <property type="project" value="TreeGrafter"/>
</dbReference>
<evidence type="ECO:0000313" key="9">
    <source>
        <dbReference type="WBParaSite" id="ASIM_0001538201-mRNA-1"/>
    </source>
</evidence>
<feature type="region of interest" description="Disordered" evidence="5">
    <location>
        <begin position="402"/>
        <end position="436"/>
    </location>
</feature>
<dbReference type="OrthoDB" id="1939479at2759"/>